<dbReference type="SUPFAM" id="SSF53850">
    <property type="entry name" value="Periplasmic binding protein-like II"/>
    <property type="match status" value="1"/>
</dbReference>
<comment type="similarity">
    <text evidence="6">Belongs to the nlpA lipoprotein family.</text>
</comment>
<protein>
    <recommendedName>
        <fullName evidence="6">Lipoprotein</fullName>
    </recommendedName>
</protein>
<evidence type="ECO:0000256" key="6">
    <source>
        <dbReference type="PIRNR" id="PIRNR002854"/>
    </source>
</evidence>
<dbReference type="PIRSF" id="PIRSF002854">
    <property type="entry name" value="MetQ"/>
    <property type="match status" value="1"/>
</dbReference>
<dbReference type="CDD" id="cd13598">
    <property type="entry name" value="PBP2_lipoprotein_IlpA_like"/>
    <property type="match status" value="1"/>
</dbReference>
<evidence type="ECO:0000313" key="9">
    <source>
        <dbReference type="EMBL" id="EXI63093.1"/>
    </source>
</evidence>
<keyword evidence="2 8" id="KW-0732">Signal</keyword>
<dbReference type="PATRIC" id="fig|1450449.3.peg.241"/>
<keyword evidence="5 6" id="KW-0449">Lipoprotein</keyword>
<accession>A0A011M0R7</accession>
<evidence type="ECO:0000256" key="1">
    <source>
        <dbReference type="ARBA" id="ARBA00004459"/>
    </source>
</evidence>
<dbReference type="AlphaFoldDB" id="A0A011M0R7"/>
<feature type="signal peptide" evidence="8">
    <location>
        <begin position="1"/>
        <end position="21"/>
    </location>
</feature>
<dbReference type="OrthoDB" id="9812878at2"/>
<dbReference type="EMBL" id="JANJ01000001">
    <property type="protein sequence ID" value="EXI63093.1"/>
    <property type="molecule type" value="Genomic_DNA"/>
</dbReference>
<evidence type="ECO:0000256" key="8">
    <source>
        <dbReference type="SAM" id="SignalP"/>
    </source>
</evidence>
<name>A0A011M0R7_9PAST</name>
<comment type="caution">
    <text evidence="9">The sequence shown here is derived from an EMBL/GenBank/DDBJ whole genome shotgun (WGS) entry which is preliminary data.</text>
</comment>
<reference evidence="9 10" key="1">
    <citation type="journal article" date="2014" name="Genome Announc.">
        <title>Genome Sequence of a Presumptive Mannheimia haemolytica Strain with an A1/A6-Cross-Reactive Serotype from a White-Tailed Deer (Odocoileus virginianus).</title>
        <authorList>
            <person name="Lawrence P.K."/>
            <person name="Bey R.F."/>
            <person name="Wiener B."/>
            <person name="Kittichotirat W."/>
            <person name="Bumgarner R.E."/>
        </authorList>
    </citation>
    <scope>NUCLEOTIDE SEQUENCE [LARGE SCALE GENOMIC DNA]</scope>
    <source>
        <strain evidence="9 10">PKL10</strain>
    </source>
</reference>
<dbReference type="NCBIfam" id="TIGR00363">
    <property type="entry name" value="MetQ/NlpA family lipoprotein"/>
    <property type="match status" value="1"/>
</dbReference>
<organism evidence="9 10">
    <name type="scientific">Mannheimia granulomatis</name>
    <dbReference type="NCBI Taxonomy" id="85402"/>
    <lineage>
        <taxon>Bacteria</taxon>
        <taxon>Pseudomonadati</taxon>
        <taxon>Pseudomonadota</taxon>
        <taxon>Gammaproteobacteria</taxon>
        <taxon>Pasteurellales</taxon>
        <taxon>Pasteurellaceae</taxon>
        <taxon>Mannheimia</taxon>
    </lineage>
</organism>
<comment type="subcellular location">
    <subcellularLocation>
        <location evidence="1">Cell outer membrane</location>
        <topology evidence="1">Lipid-anchor</topology>
    </subcellularLocation>
</comment>
<evidence type="ECO:0000256" key="2">
    <source>
        <dbReference type="ARBA" id="ARBA00022729"/>
    </source>
</evidence>
<dbReference type="Pfam" id="PF03180">
    <property type="entry name" value="Lipoprotein_9"/>
    <property type="match status" value="1"/>
</dbReference>
<proteinExistence type="inferred from homology"/>
<feature type="chain" id="PRO_5001461960" description="Lipoprotein" evidence="8">
    <location>
        <begin position="22"/>
        <end position="276"/>
    </location>
</feature>
<evidence type="ECO:0000256" key="3">
    <source>
        <dbReference type="ARBA" id="ARBA00023136"/>
    </source>
</evidence>
<evidence type="ECO:0000313" key="10">
    <source>
        <dbReference type="Proteomes" id="UP000054123"/>
    </source>
</evidence>
<dbReference type="Proteomes" id="UP000054123">
    <property type="component" value="Unassembled WGS sequence"/>
</dbReference>
<dbReference type="PROSITE" id="PS51257">
    <property type="entry name" value="PROKAR_LIPOPROTEIN"/>
    <property type="match status" value="1"/>
</dbReference>
<feature type="lipid moiety-binding region" description="S-diacylglycerol cysteine" evidence="7">
    <location>
        <position position="20"/>
    </location>
</feature>
<dbReference type="Gene3D" id="3.40.190.10">
    <property type="entry name" value="Periplasmic binding protein-like II"/>
    <property type="match status" value="2"/>
</dbReference>
<dbReference type="InterPro" id="IPR004872">
    <property type="entry name" value="Lipoprotein_NlpA"/>
</dbReference>
<dbReference type="PANTHER" id="PTHR30429">
    <property type="entry name" value="D-METHIONINE-BINDING LIPOPROTEIN METQ"/>
    <property type="match status" value="1"/>
</dbReference>
<dbReference type="RefSeq" id="WP_042801318.1">
    <property type="nucleotide sequence ID" value="NZ_AVSP01000004.1"/>
</dbReference>
<evidence type="ECO:0000256" key="5">
    <source>
        <dbReference type="ARBA" id="ARBA00023288"/>
    </source>
</evidence>
<gene>
    <name evidence="9" type="ORF">AK33_01430</name>
</gene>
<keyword evidence="10" id="KW-1185">Reference proteome</keyword>
<evidence type="ECO:0000256" key="7">
    <source>
        <dbReference type="PIRSR" id="PIRSR002854-1"/>
    </source>
</evidence>
<sequence>MNFKKLLSVALVSALALTACKEEKTQTAAEPAKVEKQAPLKVGVMTGPEAQMTEVAVKIAKEKYGLDVELVQFTEYTQPNAALHAKDLDANAFQTVPYMEQEIKDRGYKLAVIGNTLVWPIAAYSKKIKNISELKEGETVAIPNNASNTARALLLLQAHGLLKLKDPKNVFATENDIIENPKNIKIVQADTSLLTRMLDDVELAVINNTYAGQAGLSPDKDGIIVESKDSPYVNLVVSREDNKDDPRLQTFVKSFQTEEVFQEALKLFNGGVVKGW</sequence>
<dbReference type="STRING" id="1122190.GCA_000621105_00233"/>
<keyword evidence="4" id="KW-0564">Palmitate</keyword>
<keyword evidence="3" id="KW-0472">Membrane</keyword>
<evidence type="ECO:0000256" key="4">
    <source>
        <dbReference type="ARBA" id="ARBA00023139"/>
    </source>
</evidence>
<dbReference type="PANTHER" id="PTHR30429:SF1">
    <property type="entry name" value="D-METHIONINE-BINDING LIPOPROTEIN METQ-RELATED"/>
    <property type="match status" value="1"/>
</dbReference>
<dbReference type="GO" id="GO:0009279">
    <property type="term" value="C:cell outer membrane"/>
    <property type="evidence" value="ECO:0007669"/>
    <property type="project" value="UniProtKB-SubCell"/>
</dbReference>